<dbReference type="Pfam" id="PF13302">
    <property type="entry name" value="Acetyltransf_3"/>
    <property type="match status" value="1"/>
</dbReference>
<keyword evidence="4" id="KW-1185">Reference proteome</keyword>
<feature type="transmembrane region" description="Helical" evidence="1">
    <location>
        <begin position="205"/>
        <end position="220"/>
    </location>
</feature>
<proteinExistence type="predicted"/>
<organism evidence="3 4">
    <name type="scientific">Gordonia caeni</name>
    <dbReference type="NCBI Taxonomy" id="1007097"/>
    <lineage>
        <taxon>Bacteria</taxon>
        <taxon>Bacillati</taxon>
        <taxon>Actinomycetota</taxon>
        <taxon>Actinomycetes</taxon>
        <taxon>Mycobacteriales</taxon>
        <taxon>Gordoniaceae</taxon>
        <taxon>Gordonia</taxon>
    </lineage>
</organism>
<feature type="transmembrane region" description="Helical" evidence="1">
    <location>
        <begin position="23"/>
        <end position="41"/>
    </location>
</feature>
<feature type="transmembrane region" description="Helical" evidence="1">
    <location>
        <begin position="431"/>
        <end position="452"/>
    </location>
</feature>
<gene>
    <name evidence="3" type="ORF">GCM10022231_03580</name>
</gene>
<dbReference type="InterPro" id="IPR016181">
    <property type="entry name" value="Acyl_CoA_acyltransferase"/>
</dbReference>
<dbReference type="Proteomes" id="UP001418444">
    <property type="component" value="Unassembled WGS sequence"/>
</dbReference>
<accession>A0ABP7NKX5</accession>
<dbReference type="InterPro" id="IPR000182">
    <property type="entry name" value="GNAT_dom"/>
</dbReference>
<feature type="transmembrane region" description="Helical" evidence="1">
    <location>
        <begin position="262"/>
        <end position="285"/>
    </location>
</feature>
<evidence type="ECO:0000259" key="2">
    <source>
        <dbReference type="PROSITE" id="PS51186"/>
    </source>
</evidence>
<dbReference type="InterPro" id="IPR007704">
    <property type="entry name" value="PIG-M"/>
</dbReference>
<feature type="transmembrane region" description="Helical" evidence="1">
    <location>
        <begin position="325"/>
        <end position="350"/>
    </location>
</feature>
<dbReference type="Gene3D" id="3.40.630.30">
    <property type="match status" value="1"/>
</dbReference>
<keyword evidence="1" id="KW-0812">Transmembrane</keyword>
<dbReference type="EMBL" id="BAAAZW010000001">
    <property type="protein sequence ID" value="GAA3949369.1"/>
    <property type="molecule type" value="Genomic_DNA"/>
</dbReference>
<feature type="domain" description="N-acetyltransferase" evidence="2">
    <location>
        <begin position="502"/>
        <end position="659"/>
    </location>
</feature>
<evidence type="ECO:0000313" key="3">
    <source>
        <dbReference type="EMBL" id="GAA3949369.1"/>
    </source>
</evidence>
<sequence length="685" mass="74401">MAMPSAGSDLAARRGLLHRGETAIIMVTSLLFTLAALTWSYRAKLACGGAPFDANGRSVRFPVGDPNAVIPCYSDLMFLWVGRDIDNHVFPYIHGSIAEDGHLIGGVVEYPVLSGLLMWLGAIGQHTDLGFFMQSALILTPFALVTTILLAWMSRWWVLLWAATPPLVLYAFHNWELPVVFTSVAAIAVMAWGASPGRTTGERRLSLRTSAIIASVILAVGFSLKIYPGLFVLPLALYVLTRGERGDDEIDAAGAVKRAFDWAGAAWVVVAAVITTLVAQVPFMVAGFEGWKAALEFQGQRKADVDTNTFWYWGVRPLLNGDTDLYNAVVGVASPLLIIASVVVAVYLAWRQYRIDGVFPWIGASFALLAGFMLFHKVHSPQYTLWVLPFFVLLRVPWGAIAIYLVTDVILDLTIFRLFGILNSGAPMKWWVEGGVNLGVWAHAILLAYFLVTAARMQVREPLASLQRTQLPPRPPLTRLADADAGAAWHWLGTPVLGRAGVTLRPLHITDAEALAAVAAGHPGLGRWTSDVPGDTASAAEWITAAHHDSRRLAFAVIDDATGEVVGTTSYYDVDQANATLAIGYTYYAPSAQGTVINPAAKLMLLDYAFTHAGATRVVWHTHSGNEQSRAAIAKLGATFEGLLAKHRRFDGGWRTTAQYAMTDDDWDAARAALAERVDQLVAAR</sequence>
<keyword evidence="1" id="KW-0472">Membrane</keyword>
<dbReference type="Pfam" id="PF05007">
    <property type="entry name" value="Mannosyl_trans"/>
    <property type="match status" value="1"/>
</dbReference>
<dbReference type="PANTHER" id="PTHR43610">
    <property type="entry name" value="BLL6696 PROTEIN"/>
    <property type="match status" value="1"/>
</dbReference>
<evidence type="ECO:0000256" key="1">
    <source>
        <dbReference type="SAM" id="Phobius"/>
    </source>
</evidence>
<dbReference type="PROSITE" id="PS51186">
    <property type="entry name" value="GNAT"/>
    <property type="match status" value="1"/>
</dbReference>
<feature type="transmembrane region" description="Helical" evidence="1">
    <location>
        <begin position="177"/>
        <end position="193"/>
    </location>
</feature>
<protein>
    <recommendedName>
        <fullName evidence="2">N-acetyltransferase domain-containing protein</fullName>
    </recommendedName>
</protein>
<comment type="caution">
    <text evidence="3">The sequence shown here is derived from an EMBL/GenBank/DDBJ whole genome shotgun (WGS) entry which is preliminary data.</text>
</comment>
<feature type="transmembrane region" description="Helical" evidence="1">
    <location>
        <begin position="357"/>
        <end position="376"/>
    </location>
</feature>
<dbReference type="SUPFAM" id="SSF55729">
    <property type="entry name" value="Acyl-CoA N-acyltransferases (Nat)"/>
    <property type="match status" value="1"/>
</dbReference>
<feature type="transmembrane region" description="Helical" evidence="1">
    <location>
        <begin position="103"/>
        <end position="124"/>
    </location>
</feature>
<dbReference type="PANTHER" id="PTHR43610:SF1">
    <property type="entry name" value="N-ACETYLTRANSFERASE DOMAIN-CONTAINING PROTEIN"/>
    <property type="match status" value="1"/>
</dbReference>
<keyword evidence="1" id="KW-1133">Transmembrane helix</keyword>
<name>A0ABP7NKX5_9ACTN</name>
<feature type="transmembrane region" description="Helical" evidence="1">
    <location>
        <begin position="136"/>
        <end position="157"/>
    </location>
</feature>
<reference evidence="4" key="1">
    <citation type="journal article" date="2019" name="Int. J. Syst. Evol. Microbiol.">
        <title>The Global Catalogue of Microorganisms (GCM) 10K type strain sequencing project: providing services to taxonomists for standard genome sequencing and annotation.</title>
        <authorList>
            <consortium name="The Broad Institute Genomics Platform"/>
            <consortium name="The Broad Institute Genome Sequencing Center for Infectious Disease"/>
            <person name="Wu L."/>
            <person name="Ma J."/>
        </authorList>
    </citation>
    <scope>NUCLEOTIDE SEQUENCE [LARGE SCALE GENOMIC DNA]</scope>
    <source>
        <strain evidence="4">JCM 16923</strain>
    </source>
</reference>
<evidence type="ECO:0000313" key="4">
    <source>
        <dbReference type="Proteomes" id="UP001418444"/>
    </source>
</evidence>
<feature type="transmembrane region" description="Helical" evidence="1">
    <location>
        <begin position="396"/>
        <end position="419"/>
    </location>
</feature>